<dbReference type="PANTHER" id="PTHR23402">
    <property type="entry name" value="PROTEASE FAMILY C15 PYROGLUTAMYL-PEPTIDASE I-RELATED"/>
    <property type="match status" value="1"/>
</dbReference>
<evidence type="ECO:0000256" key="4">
    <source>
        <dbReference type="ARBA" id="ARBA00022807"/>
    </source>
</evidence>
<dbReference type="InterPro" id="IPR036440">
    <property type="entry name" value="Peptidase_C15-like_sf"/>
</dbReference>
<feature type="region of interest" description="Disordered" evidence="5">
    <location>
        <begin position="173"/>
        <end position="196"/>
    </location>
</feature>
<dbReference type="Proteomes" id="UP000053477">
    <property type="component" value="Unassembled WGS sequence"/>
</dbReference>
<organism evidence="6 7">
    <name type="scientific">Schizopora paradoxa</name>
    <dbReference type="NCBI Taxonomy" id="27342"/>
    <lineage>
        <taxon>Eukaryota</taxon>
        <taxon>Fungi</taxon>
        <taxon>Dikarya</taxon>
        <taxon>Basidiomycota</taxon>
        <taxon>Agaricomycotina</taxon>
        <taxon>Agaricomycetes</taxon>
        <taxon>Hymenochaetales</taxon>
        <taxon>Schizoporaceae</taxon>
        <taxon>Schizopora</taxon>
    </lineage>
</organism>
<dbReference type="AlphaFoldDB" id="A0A0H2SG87"/>
<evidence type="ECO:0000256" key="3">
    <source>
        <dbReference type="ARBA" id="ARBA00022801"/>
    </source>
</evidence>
<keyword evidence="4" id="KW-0788">Thiol protease</keyword>
<protein>
    <submittedName>
        <fullName evidence="6">Peptidase C15, pyroglutamyl peptidase I-like protein</fullName>
    </submittedName>
</protein>
<evidence type="ECO:0000256" key="5">
    <source>
        <dbReference type="SAM" id="MobiDB-lite"/>
    </source>
</evidence>
<dbReference type="GO" id="GO:0006508">
    <property type="term" value="P:proteolysis"/>
    <property type="evidence" value="ECO:0007669"/>
    <property type="project" value="UniProtKB-KW"/>
</dbReference>
<dbReference type="InterPro" id="IPR016125">
    <property type="entry name" value="Peptidase_C15-like"/>
</dbReference>
<dbReference type="SUPFAM" id="SSF53182">
    <property type="entry name" value="Pyrrolidone carboxyl peptidase (pyroglutamate aminopeptidase)"/>
    <property type="match status" value="1"/>
</dbReference>
<keyword evidence="2" id="KW-0645">Protease</keyword>
<dbReference type="Gene3D" id="3.40.630.20">
    <property type="entry name" value="Peptidase C15, pyroglutamyl peptidase I-like"/>
    <property type="match status" value="1"/>
</dbReference>
<feature type="compositionally biased region" description="Basic and acidic residues" evidence="5">
    <location>
        <begin position="186"/>
        <end position="196"/>
    </location>
</feature>
<evidence type="ECO:0000313" key="6">
    <source>
        <dbReference type="EMBL" id="KLO16061.1"/>
    </source>
</evidence>
<keyword evidence="7" id="KW-1185">Reference proteome</keyword>
<dbReference type="OrthoDB" id="407146at2759"/>
<dbReference type="PANTHER" id="PTHR23402:SF1">
    <property type="entry name" value="PYROGLUTAMYL-PEPTIDASE I"/>
    <property type="match status" value="1"/>
</dbReference>
<evidence type="ECO:0000256" key="2">
    <source>
        <dbReference type="ARBA" id="ARBA00022670"/>
    </source>
</evidence>
<evidence type="ECO:0000313" key="7">
    <source>
        <dbReference type="Proteomes" id="UP000053477"/>
    </source>
</evidence>
<name>A0A0H2SG87_9AGAM</name>
<dbReference type="STRING" id="27342.A0A0H2SG87"/>
<dbReference type="GO" id="GO:0008234">
    <property type="term" value="F:cysteine-type peptidase activity"/>
    <property type="evidence" value="ECO:0007669"/>
    <property type="project" value="UniProtKB-KW"/>
</dbReference>
<keyword evidence="3" id="KW-0378">Hydrolase</keyword>
<comment type="similarity">
    <text evidence="1">Belongs to the peptidase C15 family.</text>
</comment>
<proteinExistence type="inferred from homology"/>
<gene>
    <name evidence="6" type="ORF">SCHPADRAFT_901881</name>
</gene>
<dbReference type="InParanoid" id="A0A0H2SG87"/>
<sequence>MPSVPLVVPGDKNKDVIRVLATGFGKFRGYETKENPSWLAVSQLHNLVLEPDESTKPVTLSQREVLDAGVGEGDGRRSKRLEKPIHITALKMPVTYEAVLSSVPGFHARPPVLALPPGSDSTYDLSLSGPPPPDDGYDFILHVGVGRRGGLKIEQLGHKYGYYQADADGKLAPIVPSEEDAPGDGDEQRSSDDRNAKKIEATMERSRKADDLKKHLLNNNVRPEDFGADANENILFFNGQARLVTKREPKVERGFAKGYEVFADELHTDIDTHALVDHLHEQDYKLVQPSNDAGRYLCDFIYYCSLAEQKRAQQTRDGVGKKTKVLFVHCPPVGEQLSVDEVIDGLKRIIVWVTKDEAGKK</sequence>
<accession>A0A0H2SG87</accession>
<evidence type="ECO:0000256" key="1">
    <source>
        <dbReference type="ARBA" id="ARBA00006641"/>
    </source>
</evidence>
<dbReference type="EMBL" id="KQ085921">
    <property type="protein sequence ID" value="KLO16061.1"/>
    <property type="molecule type" value="Genomic_DNA"/>
</dbReference>
<reference evidence="6 7" key="1">
    <citation type="submission" date="2015-04" db="EMBL/GenBank/DDBJ databases">
        <title>Complete genome sequence of Schizopora paradoxa KUC8140, a cosmopolitan wood degrader in East Asia.</title>
        <authorList>
            <consortium name="DOE Joint Genome Institute"/>
            <person name="Min B."/>
            <person name="Park H."/>
            <person name="Jang Y."/>
            <person name="Kim J.-J."/>
            <person name="Kim K.H."/>
            <person name="Pangilinan J."/>
            <person name="Lipzen A."/>
            <person name="Riley R."/>
            <person name="Grigoriev I.V."/>
            <person name="Spatafora J.W."/>
            <person name="Choi I.-G."/>
        </authorList>
    </citation>
    <scope>NUCLEOTIDE SEQUENCE [LARGE SCALE GENOMIC DNA]</scope>
    <source>
        <strain evidence="6 7">KUC8140</strain>
    </source>
</reference>